<feature type="transmembrane region" description="Helical" evidence="1">
    <location>
        <begin position="48"/>
        <end position="67"/>
    </location>
</feature>
<feature type="transmembrane region" description="Helical" evidence="1">
    <location>
        <begin position="106"/>
        <end position="125"/>
    </location>
</feature>
<name>A0ABW6PGV4_9NOCA</name>
<keyword evidence="3" id="KW-1185">Reference proteome</keyword>
<dbReference type="Proteomes" id="UP001601444">
    <property type="component" value="Unassembled WGS sequence"/>
</dbReference>
<keyword evidence="1" id="KW-0472">Membrane</keyword>
<dbReference type="RefSeq" id="WP_043646473.1">
    <property type="nucleotide sequence ID" value="NZ_JBIAMX010000001.1"/>
</dbReference>
<comment type="caution">
    <text evidence="2">The sequence shown here is derived from an EMBL/GenBank/DDBJ whole genome shotgun (WGS) entry which is preliminary data.</text>
</comment>
<feature type="transmembrane region" description="Helical" evidence="1">
    <location>
        <begin position="79"/>
        <end position="100"/>
    </location>
</feature>
<keyword evidence="1" id="KW-1133">Transmembrane helix</keyword>
<evidence type="ECO:0000313" key="2">
    <source>
        <dbReference type="EMBL" id="MFF0541565.1"/>
    </source>
</evidence>
<reference evidence="2 3" key="1">
    <citation type="submission" date="2024-10" db="EMBL/GenBank/DDBJ databases">
        <title>The Natural Products Discovery Center: Release of the First 8490 Sequenced Strains for Exploring Actinobacteria Biosynthetic Diversity.</title>
        <authorList>
            <person name="Kalkreuter E."/>
            <person name="Kautsar S.A."/>
            <person name="Yang D."/>
            <person name="Bader C.D."/>
            <person name="Teijaro C.N."/>
            <person name="Fluegel L."/>
            <person name="Davis C.M."/>
            <person name="Simpson J.R."/>
            <person name="Lauterbach L."/>
            <person name="Steele A.D."/>
            <person name="Gui C."/>
            <person name="Meng S."/>
            <person name="Li G."/>
            <person name="Viehrig K."/>
            <person name="Ye F."/>
            <person name="Su P."/>
            <person name="Kiefer A.F."/>
            <person name="Nichols A."/>
            <person name="Cepeda A.J."/>
            <person name="Yan W."/>
            <person name="Fan B."/>
            <person name="Jiang Y."/>
            <person name="Adhikari A."/>
            <person name="Zheng C.-J."/>
            <person name="Schuster L."/>
            <person name="Cowan T.M."/>
            <person name="Smanski M.J."/>
            <person name="Chevrette M.G."/>
            <person name="De Carvalho L.P.S."/>
            <person name="Shen B."/>
        </authorList>
    </citation>
    <scope>NUCLEOTIDE SEQUENCE [LARGE SCALE GENOMIC DNA]</scope>
    <source>
        <strain evidence="2 3">NPDC004045</strain>
    </source>
</reference>
<accession>A0ABW6PGV4</accession>
<feature type="transmembrane region" description="Helical" evidence="1">
    <location>
        <begin position="16"/>
        <end position="42"/>
    </location>
</feature>
<dbReference type="EMBL" id="JBIAMX010000001">
    <property type="protein sequence ID" value="MFF0541565.1"/>
    <property type="molecule type" value="Genomic_DNA"/>
</dbReference>
<protein>
    <recommendedName>
        <fullName evidence="4">Major facilitator superfamily (MFS) profile domain-containing protein</fullName>
    </recommendedName>
</protein>
<keyword evidence="1" id="KW-0812">Transmembrane</keyword>
<evidence type="ECO:0000313" key="3">
    <source>
        <dbReference type="Proteomes" id="UP001601444"/>
    </source>
</evidence>
<sequence length="135" mass="14025">MVEQQEPGFWTRGATALAAGGLGTMIGVALLVFAVGLVWWMRTTAGDQTIAAVIVGLSGLGYLFGGVQLLRRRNAGRRVLLVVSGLMGGAALLVVLVNGIGHGWTFGPFGGWAALNAVLLALALAEPTRRWVGAR</sequence>
<evidence type="ECO:0000256" key="1">
    <source>
        <dbReference type="SAM" id="Phobius"/>
    </source>
</evidence>
<organism evidence="2 3">
    <name type="scientific">Nocardia thailandica</name>
    <dbReference type="NCBI Taxonomy" id="257275"/>
    <lineage>
        <taxon>Bacteria</taxon>
        <taxon>Bacillati</taxon>
        <taxon>Actinomycetota</taxon>
        <taxon>Actinomycetes</taxon>
        <taxon>Mycobacteriales</taxon>
        <taxon>Nocardiaceae</taxon>
        <taxon>Nocardia</taxon>
    </lineage>
</organism>
<gene>
    <name evidence="2" type="ORF">ACFYTF_01855</name>
</gene>
<evidence type="ECO:0008006" key="4">
    <source>
        <dbReference type="Google" id="ProtNLM"/>
    </source>
</evidence>
<proteinExistence type="predicted"/>